<accession>A0A2N3Y2C9</accession>
<evidence type="ECO:0000313" key="3">
    <source>
        <dbReference type="Proteomes" id="UP000233786"/>
    </source>
</evidence>
<gene>
    <name evidence="2" type="ORF">A8926_4972</name>
</gene>
<dbReference type="EMBL" id="PJNB01000001">
    <property type="protein sequence ID" value="PKW17050.1"/>
    <property type="molecule type" value="Genomic_DNA"/>
</dbReference>
<keyword evidence="3" id="KW-1185">Reference proteome</keyword>
<feature type="compositionally biased region" description="Low complexity" evidence="1">
    <location>
        <begin position="88"/>
        <end position="98"/>
    </location>
</feature>
<name>A0A2N3Y2C9_SACSN</name>
<dbReference type="Gene3D" id="3.30.1310.10">
    <property type="entry name" value="Nucleoid-associated protein YbaB-like domain"/>
    <property type="match status" value="1"/>
</dbReference>
<dbReference type="RefSeq" id="WP_044573557.1">
    <property type="nucleotide sequence ID" value="NZ_CP061007.1"/>
</dbReference>
<dbReference type="InterPro" id="IPR036894">
    <property type="entry name" value="YbaB-like_sf"/>
</dbReference>
<proteinExistence type="predicted"/>
<protein>
    <recommendedName>
        <fullName evidence="4">YbaB/EbfC DNA-binding family protein</fullName>
    </recommendedName>
</protein>
<evidence type="ECO:0000313" key="2">
    <source>
        <dbReference type="EMBL" id="PKW17050.1"/>
    </source>
</evidence>
<feature type="region of interest" description="Disordered" evidence="1">
    <location>
        <begin position="79"/>
        <end position="98"/>
    </location>
</feature>
<dbReference type="AlphaFoldDB" id="A0A2N3Y2C9"/>
<dbReference type="STRING" id="994479.GCA_000194155_01455"/>
<dbReference type="Proteomes" id="UP000233786">
    <property type="component" value="Unassembled WGS sequence"/>
</dbReference>
<evidence type="ECO:0000256" key="1">
    <source>
        <dbReference type="SAM" id="MobiDB-lite"/>
    </source>
</evidence>
<evidence type="ECO:0008006" key="4">
    <source>
        <dbReference type="Google" id="ProtNLM"/>
    </source>
</evidence>
<sequence>MIIGRAQRNGVSVEVVPGGALQSLELAPEALEFGAARLARTIVALVRAAAAKANRAAGEAIRAESGELHPDVLAVLGLPQDDADAGTDDTAAAGSWRR</sequence>
<comment type="caution">
    <text evidence="2">The sequence shown here is derived from an EMBL/GenBank/DDBJ whole genome shotgun (WGS) entry which is preliminary data.</text>
</comment>
<organism evidence="2 3">
    <name type="scientific">Saccharopolyspora spinosa</name>
    <dbReference type="NCBI Taxonomy" id="60894"/>
    <lineage>
        <taxon>Bacteria</taxon>
        <taxon>Bacillati</taxon>
        <taxon>Actinomycetota</taxon>
        <taxon>Actinomycetes</taxon>
        <taxon>Pseudonocardiales</taxon>
        <taxon>Pseudonocardiaceae</taxon>
        <taxon>Saccharopolyspora</taxon>
    </lineage>
</organism>
<reference evidence="2" key="1">
    <citation type="submission" date="2017-12" db="EMBL/GenBank/DDBJ databases">
        <title>Sequencing the genomes of 1000 Actinobacteria strains.</title>
        <authorList>
            <person name="Klenk H.-P."/>
        </authorList>
    </citation>
    <scope>NUCLEOTIDE SEQUENCE [LARGE SCALE GENOMIC DNA]</scope>
    <source>
        <strain evidence="2">DSM 44228</strain>
    </source>
</reference>